<evidence type="ECO:0000259" key="1">
    <source>
        <dbReference type="Pfam" id="PF01425"/>
    </source>
</evidence>
<gene>
    <name evidence="3" type="ORF">ATO10_12999</name>
</gene>
<dbReference type="Pfam" id="PF01425">
    <property type="entry name" value="Amidase"/>
    <property type="match status" value="1"/>
</dbReference>
<protein>
    <submittedName>
        <fullName evidence="3">Allophanate hydrolase</fullName>
    </submittedName>
</protein>
<feature type="domain" description="Amidase" evidence="1">
    <location>
        <begin position="24"/>
        <end position="434"/>
    </location>
</feature>
<evidence type="ECO:0000259" key="2">
    <source>
        <dbReference type="Pfam" id="PF21986"/>
    </source>
</evidence>
<dbReference type="PANTHER" id="PTHR11895:SF169">
    <property type="entry name" value="GLUTAMYL-TRNA(GLN) AMIDOTRANSFERASE"/>
    <property type="match status" value="1"/>
</dbReference>
<dbReference type="SUPFAM" id="SSF75304">
    <property type="entry name" value="Amidase signature (AS) enzymes"/>
    <property type="match status" value="1"/>
</dbReference>
<dbReference type="STRING" id="1461693.ATO10_12999"/>
<dbReference type="NCBIfam" id="TIGR02713">
    <property type="entry name" value="allophanate_hyd"/>
    <property type="match status" value="1"/>
</dbReference>
<dbReference type="Gene3D" id="1.20.58.1700">
    <property type="match status" value="1"/>
</dbReference>
<keyword evidence="3" id="KW-0378">Hydrolase</keyword>
<dbReference type="OrthoDB" id="9811471at2"/>
<feature type="domain" description="Allophanate hydrolase C-terminal" evidence="2">
    <location>
        <begin position="472"/>
        <end position="595"/>
    </location>
</feature>
<organism evidence="3 4">
    <name type="scientific">Actibacterium atlanticum</name>
    <dbReference type="NCBI Taxonomy" id="1461693"/>
    <lineage>
        <taxon>Bacteria</taxon>
        <taxon>Pseudomonadati</taxon>
        <taxon>Pseudomonadota</taxon>
        <taxon>Alphaproteobacteria</taxon>
        <taxon>Rhodobacterales</taxon>
        <taxon>Roseobacteraceae</taxon>
        <taxon>Actibacterium</taxon>
    </lineage>
</organism>
<dbReference type="NCBIfam" id="NF006043">
    <property type="entry name" value="PRK08186.1"/>
    <property type="match status" value="1"/>
</dbReference>
<dbReference type="Pfam" id="PF21986">
    <property type="entry name" value="AH_C"/>
    <property type="match status" value="1"/>
</dbReference>
<proteinExistence type="predicted"/>
<evidence type="ECO:0000313" key="4">
    <source>
        <dbReference type="Proteomes" id="UP000024836"/>
    </source>
</evidence>
<dbReference type="InterPro" id="IPR053844">
    <property type="entry name" value="AH_C"/>
</dbReference>
<evidence type="ECO:0000313" key="3">
    <source>
        <dbReference type="EMBL" id="KCV81322.1"/>
    </source>
</evidence>
<dbReference type="eggNOG" id="COG0154">
    <property type="taxonomic scope" value="Bacteria"/>
</dbReference>
<dbReference type="GO" id="GO:0016787">
    <property type="term" value="F:hydrolase activity"/>
    <property type="evidence" value="ECO:0007669"/>
    <property type="project" value="UniProtKB-KW"/>
</dbReference>
<sequence length="597" mass="62166">MTIVPLTIPALRAAYAGGLPPSQIIEQVYARIDEVADPNIFLHLLDKAEVLKAAADLGAYDPDKPLWGVPFAVKDNIDVAGTPTTAACPAFAFDATEDAFVVAKLKEAGALVIGKTNLDQFATGLVGVRTPYGAPKNSIDPEIVPGGSSGGSGVSVGHGIVSFSLGTDTAGSGRVPAALNNIVGLKPSLGSLSASGMVPACRTLDTISIFALTVEDAYAAFQVAAQYDAADSYARSFDTPDLTQAPVAPVIGIPSAATIRFSGDKVQEASFAATVALLRASGADIREVDFSPLYDIADMLYYGAWVAERYAAIEELITENPEALHPVTLQIIGAGADLSAADTFNGIYRLKDLIREAEPHLEDIDMLCVPTIPTFHTVAELEADPIGPNSDFGTYTNFVNLMDMCGIAVPAPARADGRPGSVTFLAPAGEDAKVAATATLIEAAGKRNLGATDWPFTAPDLAPSLPDAGTFEIAVCGAHMSGLALNNQLTKLGGIFLRKDQSAPDYRFYALAGAGPARPGMVRVAPGTGVAVQLEIWSLPIEKFGHFMQLIPSPLGIGTVLLADGSCVQGFICESIGAEGGEDISALADWRKYIART</sequence>
<dbReference type="Gene3D" id="3.90.1300.10">
    <property type="entry name" value="Amidase signature (AS) domain"/>
    <property type="match status" value="1"/>
</dbReference>
<dbReference type="PATRIC" id="fig|1461693.3.peg.2635"/>
<accession>A0A058ZJG0</accession>
<dbReference type="PANTHER" id="PTHR11895">
    <property type="entry name" value="TRANSAMIDASE"/>
    <property type="match status" value="1"/>
</dbReference>
<dbReference type="Proteomes" id="UP000024836">
    <property type="component" value="Unassembled WGS sequence"/>
</dbReference>
<dbReference type="EMBL" id="AQQY01000009">
    <property type="protein sequence ID" value="KCV81322.1"/>
    <property type="molecule type" value="Genomic_DNA"/>
</dbReference>
<dbReference type="RefSeq" id="WP_035252280.1">
    <property type="nucleotide sequence ID" value="NZ_AQQY01000009.1"/>
</dbReference>
<dbReference type="InterPro" id="IPR023631">
    <property type="entry name" value="Amidase_dom"/>
</dbReference>
<keyword evidence="4" id="KW-1185">Reference proteome</keyword>
<dbReference type="Gene3D" id="3.10.490.10">
    <property type="entry name" value="Gamma-glutamyl cyclotransferase-like"/>
    <property type="match status" value="1"/>
</dbReference>
<dbReference type="InterPro" id="IPR036928">
    <property type="entry name" value="AS_sf"/>
</dbReference>
<name>A0A058ZJG0_9RHOB</name>
<comment type="caution">
    <text evidence="3">The sequence shown here is derived from an EMBL/GenBank/DDBJ whole genome shotgun (WGS) entry which is preliminary data.</text>
</comment>
<dbReference type="InterPro" id="IPR014085">
    <property type="entry name" value="Allophanate_hydrolase"/>
</dbReference>
<dbReference type="InterPro" id="IPR000120">
    <property type="entry name" value="Amidase"/>
</dbReference>
<reference evidence="3 4" key="1">
    <citation type="submission" date="2013-04" db="EMBL/GenBank/DDBJ databases">
        <title>Shimia sp. 22II-S11-Z10 Genome Sequencing.</title>
        <authorList>
            <person name="Lai Q."/>
            <person name="Li G."/>
            <person name="Shao Z."/>
        </authorList>
    </citation>
    <scope>NUCLEOTIDE SEQUENCE [LARGE SCALE GENOMIC DNA]</scope>
    <source>
        <strain evidence="4">22II-S11-Z10</strain>
    </source>
</reference>
<dbReference type="AlphaFoldDB" id="A0A058ZJG0"/>